<keyword evidence="3" id="KW-0689">Ribosomal protein</keyword>
<evidence type="ECO:0000256" key="5">
    <source>
        <dbReference type="ARBA" id="ARBA00023274"/>
    </source>
</evidence>
<dbReference type="AlphaFoldDB" id="A0A9P8BLZ7"/>
<name>A0A9P8BLZ7_9FUNG</name>
<evidence type="ECO:0000256" key="2">
    <source>
        <dbReference type="ARBA" id="ARBA00008860"/>
    </source>
</evidence>
<dbReference type="Proteomes" id="UP000707451">
    <property type="component" value="Unassembled WGS sequence"/>
</dbReference>
<keyword evidence="5" id="KW-0687">Ribonucleoprotein</keyword>
<comment type="subcellular location">
    <subcellularLocation>
        <location evidence="1">Mitochondrion</location>
    </subcellularLocation>
</comment>
<dbReference type="GO" id="GO:1990904">
    <property type="term" value="C:ribonucleoprotein complex"/>
    <property type="evidence" value="ECO:0007669"/>
    <property type="project" value="UniProtKB-KW"/>
</dbReference>
<evidence type="ECO:0000313" key="8">
    <source>
        <dbReference type="Proteomes" id="UP000707451"/>
    </source>
</evidence>
<dbReference type="EMBL" id="JAHRHY010000026">
    <property type="protein sequence ID" value="KAG9061104.1"/>
    <property type="molecule type" value="Genomic_DNA"/>
</dbReference>
<comment type="caution">
    <text evidence="7">The sequence shown here is derived from an EMBL/GenBank/DDBJ whole genome shotgun (WGS) entry which is preliminary data.</text>
</comment>
<keyword evidence="4" id="KW-0496">Mitochondrion</keyword>
<protein>
    <recommendedName>
        <fullName evidence="6">Large ribosomal subunit protein mL50</fullName>
    </recommendedName>
</protein>
<keyword evidence="8" id="KW-1185">Reference proteome</keyword>
<evidence type="ECO:0000256" key="6">
    <source>
        <dbReference type="ARBA" id="ARBA00035183"/>
    </source>
</evidence>
<proteinExistence type="inferred from homology"/>
<sequence length="232" mass="25831">MQQTRSLVGLITRVPLRTATTFTPYRASASASLHTTTLSAEEEKRGFLSRLNPFAKTTKQEDVKSSPAQVAKAQEELNVEIEEEEASVPSWKSERKELSAEELEESIRSAAAPFVNTAAGTHLNKIQLDDPKIKFQARSLSFSVMKAIAVQTGHEIPNKDISTIQTLKDIHSTLFSLSSASEDASENPKGHVVAEWFQKNQDSFPPNMLFIPYVKAKGVKAEDRKRTNKRFL</sequence>
<dbReference type="InterPro" id="IPR018305">
    <property type="entry name" value="Ribosomal_m50"/>
</dbReference>
<gene>
    <name evidence="7" type="ORF">KI688_007733</name>
</gene>
<reference evidence="7" key="1">
    <citation type="submission" date="2021-06" db="EMBL/GenBank/DDBJ databases">
        <title>Genome Sequence of Mortierella hyaline Strain SCG-10, a Cold-Adapted, Nitrate-Reducing Fungus Isolated from Soil in Minnesota, USA.</title>
        <authorList>
            <person name="Aldossari N."/>
        </authorList>
    </citation>
    <scope>NUCLEOTIDE SEQUENCE</scope>
    <source>
        <strain evidence="7">SCG-10</strain>
    </source>
</reference>
<dbReference type="OrthoDB" id="6220758at2759"/>
<accession>A0A9P8BLZ7</accession>
<evidence type="ECO:0000313" key="7">
    <source>
        <dbReference type="EMBL" id="KAG9061104.1"/>
    </source>
</evidence>
<evidence type="ECO:0000256" key="4">
    <source>
        <dbReference type="ARBA" id="ARBA00023128"/>
    </source>
</evidence>
<evidence type="ECO:0000256" key="3">
    <source>
        <dbReference type="ARBA" id="ARBA00022980"/>
    </source>
</evidence>
<evidence type="ECO:0000256" key="1">
    <source>
        <dbReference type="ARBA" id="ARBA00004173"/>
    </source>
</evidence>
<dbReference type="Pfam" id="PF10501">
    <property type="entry name" value="Ribosomal_L50"/>
    <property type="match status" value="1"/>
</dbReference>
<dbReference type="GO" id="GO:0005840">
    <property type="term" value="C:ribosome"/>
    <property type="evidence" value="ECO:0007669"/>
    <property type="project" value="UniProtKB-KW"/>
</dbReference>
<dbReference type="GO" id="GO:0005739">
    <property type="term" value="C:mitochondrion"/>
    <property type="evidence" value="ECO:0007669"/>
    <property type="project" value="UniProtKB-SubCell"/>
</dbReference>
<organism evidence="7 8">
    <name type="scientific">Linnemannia hyalina</name>
    <dbReference type="NCBI Taxonomy" id="64524"/>
    <lineage>
        <taxon>Eukaryota</taxon>
        <taxon>Fungi</taxon>
        <taxon>Fungi incertae sedis</taxon>
        <taxon>Mucoromycota</taxon>
        <taxon>Mortierellomycotina</taxon>
        <taxon>Mortierellomycetes</taxon>
        <taxon>Mortierellales</taxon>
        <taxon>Mortierellaceae</taxon>
        <taxon>Linnemannia</taxon>
    </lineage>
</organism>
<comment type="similarity">
    <text evidence="2">Belongs to the mitochondrion-specific ribosomal protein mL50 family.</text>
</comment>